<evidence type="ECO:0000256" key="1">
    <source>
        <dbReference type="ARBA" id="ARBA00022737"/>
    </source>
</evidence>
<sequence>ARRGERGRASGGAPHQGHRGHQDDAGGVAHGRDRRRRPHRCLHPARRKTPPLPPASCSIRSVRVHQPDTAAPFVRQGRGKKVVETFSATDLRDCPVAQLRSWLGASVTEFKDKVAEYRREGSKPLDAAAGVQSPDEGDTINTAVDAGTGTGNEEEKPPRTREMVTCSFESTLGEVIEKAAASHVHRLWVVDGEGEKEGMLRGVVSLTDVLRVVREAALGEDRELHDIVSS</sequence>
<feature type="region of interest" description="Disordered" evidence="4">
    <location>
        <begin position="1"/>
        <end position="58"/>
    </location>
</feature>
<feature type="non-terminal residue" evidence="6">
    <location>
        <position position="1"/>
    </location>
</feature>
<dbReference type="Pfam" id="PF00571">
    <property type="entry name" value="CBS"/>
    <property type="match status" value="1"/>
</dbReference>
<dbReference type="SMART" id="SM00116">
    <property type="entry name" value="CBS"/>
    <property type="match status" value="1"/>
</dbReference>
<feature type="compositionally biased region" description="Basic and acidic residues" evidence="4">
    <location>
        <begin position="153"/>
        <end position="162"/>
    </location>
</feature>
<dbReference type="Gene3D" id="3.10.580.10">
    <property type="entry name" value="CBS-domain"/>
    <property type="match status" value="1"/>
</dbReference>
<reference evidence="6" key="1">
    <citation type="journal article" date="2011" name="Plant Physiol.">
        <title>Comprehensive sequence analysis of 24,783 barley full-length cDNAs derived from 12 clone libraries.</title>
        <authorList>
            <person name="Matsumoto T."/>
            <person name="Tanaka T."/>
            <person name="Sakai H."/>
            <person name="Amano N."/>
            <person name="Kanamori H."/>
            <person name="Kurita K."/>
            <person name="Kikuta A."/>
            <person name="Kamiya K."/>
            <person name="Yamamoto M."/>
            <person name="Ikawa H."/>
            <person name="Fujii N."/>
            <person name="Hori K."/>
            <person name="Itoh T."/>
            <person name="Sato K."/>
        </authorList>
    </citation>
    <scope>NUCLEOTIDE SEQUENCE</scope>
    <source>
        <tissue evidence="6">Shoot and root</tissue>
    </source>
</reference>
<dbReference type="PROSITE" id="PS51371">
    <property type="entry name" value="CBS"/>
    <property type="match status" value="1"/>
</dbReference>
<dbReference type="AlphaFoldDB" id="F2DYK8"/>
<keyword evidence="2 3" id="KW-0129">CBS domain</keyword>
<evidence type="ECO:0000259" key="5">
    <source>
        <dbReference type="PROSITE" id="PS51371"/>
    </source>
</evidence>
<dbReference type="PANTHER" id="PTHR13780:SF101">
    <property type="entry name" value="SNF1-RELATED PROTEIN KINASE REGULATORY SUBUNIT GAMMA-LIKE PV42A"/>
    <property type="match status" value="1"/>
</dbReference>
<dbReference type="EMBL" id="AK368977">
    <property type="protein sequence ID" value="BAK00180.1"/>
    <property type="molecule type" value="mRNA"/>
</dbReference>
<keyword evidence="1" id="KW-0677">Repeat</keyword>
<organism evidence="6">
    <name type="scientific">Hordeum vulgare subsp. vulgare</name>
    <name type="common">Domesticated barley</name>
    <dbReference type="NCBI Taxonomy" id="112509"/>
    <lineage>
        <taxon>Eukaryota</taxon>
        <taxon>Viridiplantae</taxon>
        <taxon>Streptophyta</taxon>
        <taxon>Embryophyta</taxon>
        <taxon>Tracheophyta</taxon>
        <taxon>Spermatophyta</taxon>
        <taxon>Magnoliopsida</taxon>
        <taxon>Liliopsida</taxon>
        <taxon>Poales</taxon>
        <taxon>Poaceae</taxon>
        <taxon>BOP clade</taxon>
        <taxon>Pooideae</taxon>
        <taxon>Triticodae</taxon>
        <taxon>Triticeae</taxon>
        <taxon>Hordeinae</taxon>
        <taxon>Hordeum</taxon>
    </lineage>
</organism>
<evidence type="ECO:0000256" key="4">
    <source>
        <dbReference type="SAM" id="MobiDB-lite"/>
    </source>
</evidence>
<feature type="compositionally biased region" description="Basic residues" evidence="4">
    <location>
        <begin position="32"/>
        <end position="49"/>
    </location>
</feature>
<feature type="domain" description="CBS" evidence="5">
    <location>
        <begin position="159"/>
        <end position="220"/>
    </location>
</feature>
<dbReference type="InterPro" id="IPR050511">
    <property type="entry name" value="AMPK_gamma/SDS23_families"/>
</dbReference>
<name>F2DYK8_HORVV</name>
<proteinExistence type="evidence at transcript level"/>
<feature type="region of interest" description="Disordered" evidence="4">
    <location>
        <begin position="125"/>
        <end position="162"/>
    </location>
</feature>
<dbReference type="InterPro" id="IPR046342">
    <property type="entry name" value="CBS_dom_sf"/>
</dbReference>
<dbReference type="InterPro" id="IPR000644">
    <property type="entry name" value="CBS_dom"/>
</dbReference>
<dbReference type="SUPFAM" id="SSF54631">
    <property type="entry name" value="CBS-domain pair"/>
    <property type="match status" value="1"/>
</dbReference>
<evidence type="ECO:0000256" key="2">
    <source>
        <dbReference type="ARBA" id="ARBA00023122"/>
    </source>
</evidence>
<dbReference type="PANTHER" id="PTHR13780">
    <property type="entry name" value="AMP-ACTIVATED PROTEIN KINASE, GAMMA REGULATORY SUBUNIT"/>
    <property type="match status" value="1"/>
</dbReference>
<evidence type="ECO:0000313" key="6">
    <source>
        <dbReference type="EMBL" id="BAK00180.1"/>
    </source>
</evidence>
<protein>
    <submittedName>
        <fullName evidence="6">Predicted protein</fullName>
    </submittedName>
</protein>
<evidence type="ECO:0000256" key="3">
    <source>
        <dbReference type="PROSITE-ProRule" id="PRU00703"/>
    </source>
</evidence>
<accession>F2DYK8</accession>